<feature type="compositionally biased region" description="Polar residues" evidence="1">
    <location>
        <begin position="67"/>
        <end position="77"/>
    </location>
</feature>
<proteinExistence type="predicted"/>
<name>A0AA39IMA6_9BILA</name>
<accession>A0AA39IMA6</accession>
<protein>
    <submittedName>
        <fullName evidence="3">Uncharacterized protein</fullName>
    </submittedName>
</protein>
<dbReference type="AlphaFoldDB" id="A0AA39IMA6"/>
<sequence length="140" mass="15703">MFALQDGTFVIALFTGISVVILSWFQCVSKKQSSPKTTSPNGRLPTPMPSPQDGKVSRITQKEKLPTQRTQEVSEQSLKIGKSEDSFAEHKPEQKEARRAEEIVTKKSVSNYCDDYKTFSKFIMPESDFDKTMSGMQAVS</sequence>
<dbReference type="Proteomes" id="UP001175271">
    <property type="component" value="Unassembled WGS sequence"/>
</dbReference>
<keyword evidence="4" id="KW-1185">Reference proteome</keyword>
<evidence type="ECO:0000313" key="3">
    <source>
        <dbReference type="EMBL" id="KAK0426925.1"/>
    </source>
</evidence>
<reference evidence="3" key="1">
    <citation type="submission" date="2023-06" db="EMBL/GenBank/DDBJ databases">
        <title>Genomic analysis of the entomopathogenic nematode Steinernema hermaphroditum.</title>
        <authorList>
            <person name="Schwarz E.M."/>
            <person name="Heppert J.K."/>
            <person name="Baniya A."/>
            <person name="Schwartz H.T."/>
            <person name="Tan C.-H."/>
            <person name="Antoshechkin I."/>
            <person name="Sternberg P.W."/>
            <person name="Goodrich-Blair H."/>
            <person name="Dillman A.R."/>
        </authorList>
    </citation>
    <scope>NUCLEOTIDE SEQUENCE</scope>
    <source>
        <strain evidence="3">PS9179</strain>
        <tissue evidence="3">Whole animal</tissue>
    </source>
</reference>
<evidence type="ECO:0000313" key="4">
    <source>
        <dbReference type="Proteomes" id="UP001175271"/>
    </source>
</evidence>
<feature type="region of interest" description="Disordered" evidence="1">
    <location>
        <begin position="31"/>
        <end position="99"/>
    </location>
</feature>
<gene>
    <name evidence="3" type="ORF">QR680_009970</name>
</gene>
<evidence type="ECO:0000256" key="1">
    <source>
        <dbReference type="SAM" id="MobiDB-lite"/>
    </source>
</evidence>
<evidence type="ECO:0000256" key="2">
    <source>
        <dbReference type="SAM" id="Phobius"/>
    </source>
</evidence>
<feature type="transmembrane region" description="Helical" evidence="2">
    <location>
        <begin position="7"/>
        <end position="25"/>
    </location>
</feature>
<organism evidence="3 4">
    <name type="scientific">Steinernema hermaphroditum</name>
    <dbReference type="NCBI Taxonomy" id="289476"/>
    <lineage>
        <taxon>Eukaryota</taxon>
        <taxon>Metazoa</taxon>
        <taxon>Ecdysozoa</taxon>
        <taxon>Nematoda</taxon>
        <taxon>Chromadorea</taxon>
        <taxon>Rhabditida</taxon>
        <taxon>Tylenchina</taxon>
        <taxon>Panagrolaimomorpha</taxon>
        <taxon>Strongyloidoidea</taxon>
        <taxon>Steinernematidae</taxon>
        <taxon>Steinernema</taxon>
    </lineage>
</organism>
<feature type="compositionally biased region" description="Basic and acidic residues" evidence="1">
    <location>
        <begin position="81"/>
        <end position="99"/>
    </location>
</feature>
<dbReference type="EMBL" id="JAUCMV010000001">
    <property type="protein sequence ID" value="KAK0426925.1"/>
    <property type="molecule type" value="Genomic_DNA"/>
</dbReference>
<keyword evidence="2" id="KW-0812">Transmembrane</keyword>
<keyword evidence="2" id="KW-1133">Transmembrane helix</keyword>
<comment type="caution">
    <text evidence="3">The sequence shown here is derived from an EMBL/GenBank/DDBJ whole genome shotgun (WGS) entry which is preliminary data.</text>
</comment>
<feature type="compositionally biased region" description="Low complexity" evidence="1">
    <location>
        <begin position="31"/>
        <end position="40"/>
    </location>
</feature>
<keyword evidence="2" id="KW-0472">Membrane</keyword>